<keyword evidence="2 6" id="KW-0645">Protease</keyword>
<gene>
    <name evidence="12" type="ORF">KVT40_005867</name>
</gene>
<dbReference type="Proteomes" id="UP000809789">
    <property type="component" value="Unassembled WGS sequence"/>
</dbReference>
<evidence type="ECO:0000256" key="2">
    <source>
        <dbReference type="ARBA" id="ARBA00022670"/>
    </source>
</evidence>
<dbReference type="InterPro" id="IPR010259">
    <property type="entry name" value="S8pro/Inhibitor_I9"/>
</dbReference>
<dbReference type="SUPFAM" id="SSF52743">
    <property type="entry name" value="Subtilisin-like"/>
    <property type="match status" value="1"/>
</dbReference>
<evidence type="ECO:0000256" key="4">
    <source>
        <dbReference type="ARBA" id="ARBA00022801"/>
    </source>
</evidence>
<dbReference type="InterPro" id="IPR000209">
    <property type="entry name" value="Peptidase_S8/S53_dom"/>
</dbReference>
<feature type="chain" id="PRO_5035478138" description="Subtilisin-like protease" evidence="9">
    <location>
        <begin position="16"/>
        <end position="537"/>
    </location>
</feature>
<dbReference type="Gene3D" id="3.40.50.200">
    <property type="entry name" value="Peptidase S8/S53 domain"/>
    <property type="match status" value="1"/>
</dbReference>
<evidence type="ECO:0000259" key="11">
    <source>
        <dbReference type="Pfam" id="PF05922"/>
    </source>
</evidence>
<evidence type="ECO:0000256" key="6">
    <source>
        <dbReference type="PROSITE-ProRule" id="PRU01240"/>
    </source>
</evidence>
<dbReference type="InterPro" id="IPR034193">
    <property type="entry name" value="PCSK9_ProteinaseK-like"/>
</dbReference>
<feature type="active site" description="Charge relay system" evidence="6">
    <location>
        <position position="335"/>
    </location>
</feature>
<evidence type="ECO:0000256" key="1">
    <source>
        <dbReference type="ARBA" id="ARBA00011073"/>
    </source>
</evidence>
<dbReference type="InterPro" id="IPR023827">
    <property type="entry name" value="Peptidase_S8_Asp-AS"/>
</dbReference>
<protein>
    <recommendedName>
        <fullName evidence="14">Subtilisin-like protease</fullName>
    </recommendedName>
</protein>
<dbReference type="Gene3D" id="3.30.70.80">
    <property type="entry name" value="Peptidase S8 propeptide/proteinase inhibitor I9"/>
    <property type="match status" value="1"/>
</dbReference>
<dbReference type="InterPro" id="IPR023828">
    <property type="entry name" value="Peptidase_S8_Ser-AS"/>
</dbReference>
<dbReference type="PANTHER" id="PTHR43806">
    <property type="entry name" value="PEPTIDASE S8"/>
    <property type="match status" value="1"/>
</dbReference>
<dbReference type="InterPro" id="IPR037045">
    <property type="entry name" value="S8pro/Inhibitor_I9_sf"/>
</dbReference>
<dbReference type="InterPro" id="IPR036852">
    <property type="entry name" value="Peptidase_S8/S53_dom_sf"/>
</dbReference>
<evidence type="ECO:0000256" key="5">
    <source>
        <dbReference type="ARBA" id="ARBA00022825"/>
    </source>
</evidence>
<keyword evidence="5 6" id="KW-0720">Serine protease</keyword>
<dbReference type="PRINTS" id="PR00723">
    <property type="entry name" value="SUBTILISIN"/>
</dbReference>
<keyword evidence="4 6" id="KW-0378">Hydrolase</keyword>
<feature type="domain" description="Inhibitor I9" evidence="11">
    <location>
        <begin position="61"/>
        <end position="104"/>
    </location>
</feature>
<proteinExistence type="inferred from homology"/>
<name>A0A8K0L0L5_9PEZI</name>
<dbReference type="EMBL" id="JAESVG020000006">
    <property type="protein sequence ID" value="KAG8626922.1"/>
    <property type="molecule type" value="Genomic_DNA"/>
</dbReference>
<dbReference type="InterPro" id="IPR015500">
    <property type="entry name" value="Peptidase_S8_subtilisin-rel"/>
</dbReference>
<evidence type="ECO:0000313" key="12">
    <source>
        <dbReference type="EMBL" id="KAG8626922.1"/>
    </source>
</evidence>
<feature type="region of interest" description="Disordered" evidence="8">
    <location>
        <begin position="471"/>
        <end position="516"/>
    </location>
</feature>
<feature type="compositionally biased region" description="Low complexity" evidence="8">
    <location>
        <begin position="471"/>
        <end position="485"/>
    </location>
</feature>
<sequence length="537" mass="55093">MRLFWIASLAATTFALPAPLDLLPRDASPRIIPNEYVITLKGHTDDVASFIKGHAAICDKKPGRTYEIESFRGFSMNLTPEEKKSLEEHPSVASVESDMLIKAHAITSVSAGNWGLAKLSQGSGSASNQYKFDESAGEGTCSYVVDTGVFVDHPDFEGRAVFGVNFEPTDGTDEDLGKHGTHCAGTIGSKTFGVAKKTKIIAVKACNKGITCRYQDIVSGITWATQDSKTRGCPKGTVINLSLGGWGTWVATREAVNAATANGIFVSVAAGNSYKDASDVYPASAPNACTVAASDSSNNFASFSNYGSVIDVIAPGVQITSLGTDGGTYIMSGTSMAAPYIAGLGAYLLGAEGAADPVALCQKIKDRSVKGAIRNVPSGTNNYLAYNRASGGVPAAAAAAAAPSPQQPPSGVDSGSGSSTTPVNEDTPVRQPASSSNGGFSGTVPDMSSGSPTGNGNAWGFPFGSWSSGLFSGSPSSGSSDTPGGPRAGGQSVRPNAIPDSSSSGQPRTWSKTWWTGNLSGSDLKDLWAKMTGAGSS</sequence>
<evidence type="ECO:0000259" key="10">
    <source>
        <dbReference type="Pfam" id="PF00082"/>
    </source>
</evidence>
<feature type="compositionally biased region" description="Low complexity" evidence="8">
    <location>
        <begin position="397"/>
        <end position="423"/>
    </location>
</feature>
<dbReference type="InterPro" id="IPR050131">
    <property type="entry name" value="Peptidase_S8_subtilisin-like"/>
</dbReference>
<dbReference type="PROSITE" id="PS00136">
    <property type="entry name" value="SUBTILASE_ASP"/>
    <property type="match status" value="1"/>
</dbReference>
<reference evidence="12" key="1">
    <citation type="submission" date="2021-07" db="EMBL/GenBank/DDBJ databases">
        <title>Elsinoe batatas strain:CRI-CJ2 Genome sequencing and assembly.</title>
        <authorList>
            <person name="Huang L."/>
        </authorList>
    </citation>
    <scope>NUCLEOTIDE SEQUENCE</scope>
    <source>
        <strain evidence="12">CRI-CJ2</strain>
    </source>
</reference>
<dbReference type="SUPFAM" id="SSF54897">
    <property type="entry name" value="Protease propeptides/inhibitors"/>
    <property type="match status" value="1"/>
</dbReference>
<feature type="active site" description="Charge relay system" evidence="6">
    <location>
        <position position="146"/>
    </location>
</feature>
<dbReference type="GO" id="GO:0006508">
    <property type="term" value="P:proteolysis"/>
    <property type="evidence" value="ECO:0007669"/>
    <property type="project" value="UniProtKB-KW"/>
</dbReference>
<evidence type="ECO:0000313" key="13">
    <source>
        <dbReference type="Proteomes" id="UP000809789"/>
    </source>
</evidence>
<feature type="active site" description="Charge relay system" evidence="6">
    <location>
        <position position="179"/>
    </location>
</feature>
<keyword evidence="3 9" id="KW-0732">Signal</keyword>
<evidence type="ECO:0000256" key="9">
    <source>
        <dbReference type="SAM" id="SignalP"/>
    </source>
</evidence>
<evidence type="ECO:0000256" key="7">
    <source>
        <dbReference type="RuleBase" id="RU003355"/>
    </source>
</evidence>
<evidence type="ECO:0000256" key="3">
    <source>
        <dbReference type="ARBA" id="ARBA00022729"/>
    </source>
</evidence>
<dbReference type="AlphaFoldDB" id="A0A8K0L0L5"/>
<evidence type="ECO:0008006" key="14">
    <source>
        <dbReference type="Google" id="ProtNLM"/>
    </source>
</evidence>
<dbReference type="CDD" id="cd04077">
    <property type="entry name" value="Peptidases_S8_PCSK9_ProteinaseK_like"/>
    <property type="match status" value="1"/>
</dbReference>
<comment type="similarity">
    <text evidence="1 6 7">Belongs to the peptidase S8 family.</text>
</comment>
<feature type="region of interest" description="Disordered" evidence="8">
    <location>
        <begin position="397"/>
        <end position="456"/>
    </location>
</feature>
<feature type="compositionally biased region" description="Polar residues" evidence="8">
    <location>
        <begin position="499"/>
        <end position="516"/>
    </location>
</feature>
<dbReference type="FunFam" id="3.40.50.200:FF:000014">
    <property type="entry name" value="Proteinase K"/>
    <property type="match status" value="1"/>
</dbReference>
<dbReference type="GO" id="GO:0004252">
    <property type="term" value="F:serine-type endopeptidase activity"/>
    <property type="evidence" value="ECO:0007669"/>
    <property type="project" value="UniProtKB-UniRule"/>
</dbReference>
<dbReference type="PROSITE" id="PS51892">
    <property type="entry name" value="SUBTILASE"/>
    <property type="match status" value="1"/>
</dbReference>
<dbReference type="PROSITE" id="PS00138">
    <property type="entry name" value="SUBTILASE_SER"/>
    <property type="match status" value="1"/>
</dbReference>
<dbReference type="PANTHER" id="PTHR43806:SF58">
    <property type="entry name" value="ALKALINE PROTEASE 1-RELATED"/>
    <property type="match status" value="1"/>
</dbReference>
<feature type="compositionally biased region" description="Polar residues" evidence="8">
    <location>
        <begin position="446"/>
        <end position="456"/>
    </location>
</feature>
<organism evidence="12 13">
    <name type="scientific">Elsinoe batatas</name>
    <dbReference type="NCBI Taxonomy" id="2601811"/>
    <lineage>
        <taxon>Eukaryota</taxon>
        <taxon>Fungi</taxon>
        <taxon>Dikarya</taxon>
        <taxon>Ascomycota</taxon>
        <taxon>Pezizomycotina</taxon>
        <taxon>Dothideomycetes</taxon>
        <taxon>Dothideomycetidae</taxon>
        <taxon>Myriangiales</taxon>
        <taxon>Elsinoaceae</taxon>
        <taxon>Elsinoe</taxon>
    </lineage>
</organism>
<dbReference type="PROSITE" id="PS00137">
    <property type="entry name" value="SUBTILASE_HIS"/>
    <property type="match status" value="1"/>
</dbReference>
<dbReference type="Pfam" id="PF00082">
    <property type="entry name" value="Peptidase_S8"/>
    <property type="match status" value="1"/>
</dbReference>
<feature type="signal peptide" evidence="9">
    <location>
        <begin position="1"/>
        <end position="15"/>
    </location>
</feature>
<dbReference type="Pfam" id="PF05922">
    <property type="entry name" value="Inhibitor_I9"/>
    <property type="match status" value="1"/>
</dbReference>
<comment type="caution">
    <text evidence="12">The sequence shown here is derived from an EMBL/GenBank/DDBJ whole genome shotgun (WGS) entry which is preliminary data.</text>
</comment>
<keyword evidence="13" id="KW-1185">Reference proteome</keyword>
<dbReference type="InterPro" id="IPR022398">
    <property type="entry name" value="Peptidase_S8_His-AS"/>
</dbReference>
<dbReference type="GO" id="GO:0005576">
    <property type="term" value="C:extracellular region"/>
    <property type="evidence" value="ECO:0007669"/>
    <property type="project" value="UniProtKB-ARBA"/>
</dbReference>
<dbReference type="OrthoDB" id="206201at2759"/>
<feature type="domain" description="Peptidase S8/S53" evidence="10">
    <location>
        <begin position="144"/>
        <end position="367"/>
    </location>
</feature>
<accession>A0A8K0L0L5</accession>
<evidence type="ECO:0000256" key="8">
    <source>
        <dbReference type="SAM" id="MobiDB-lite"/>
    </source>
</evidence>